<dbReference type="EMBL" id="FN554889">
    <property type="protein sequence ID" value="CBG75874.1"/>
    <property type="molecule type" value="Genomic_DNA"/>
</dbReference>
<keyword evidence="4" id="KW-0720">Serine protease</keyword>
<organism evidence="5 6">
    <name type="scientific">Streptomyces scabiei (strain 87.22)</name>
    <dbReference type="NCBI Taxonomy" id="680198"/>
    <lineage>
        <taxon>Bacteria</taxon>
        <taxon>Bacillati</taxon>
        <taxon>Actinomycetota</taxon>
        <taxon>Actinomycetes</taxon>
        <taxon>Kitasatosporales</taxon>
        <taxon>Streptomycetaceae</taxon>
        <taxon>Streptomyces</taxon>
    </lineage>
</organism>
<keyword evidence="3" id="KW-0378">Hydrolase</keyword>
<keyword evidence="6" id="KW-1185">Reference proteome</keyword>
<dbReference type="PANTHER" id="PTHR20842:SF0">
    <property type="entry name" value="ALPHA-ASPARTYL DIPEPTIDASE"/>
    <property type="match status" value="1"/>
</dbReference>
<evidence type="ECO:0000256" key="2">
    <source>
        <dbReference type="ARBA" id="ARBA00022670"/>
    </source>
</evidence>
<dbReference type="PANTHER" id="PTHR20842">
    <property type="entry name" value="PROTEASE S51 ALPHA-ASPARTYL DIPEPTIDASE"/>
    <property type="match status" value="1"/>
</dbReference>
<dbReference type="Proteomes" id="UP000001444">
    <property type="component" value="Chromosome"/>
</dbReference>
<evidence type="ECO:0008006" key="7">
    <source>
        <dbReference type="Google" id="ProtNLM"/>
    </source>
</evidence>
<dbReference type="KEGG" id="scb:SCAB_89391"/>
<sequence length="271" mass="28357">MEAADVSASFGTPSVLVGLCPEEGLPLAVTPLRRLALLGGGFSTDDDGLLDDWVLGLARASRPKVCFVPTASGDAPAYVDRFLSAFAPRACEPGVLPLFRREFDDAALRTFLLSQDIVYVGGGNTANLLAVWRAHGVDRLMHEAYDGGTLLCGISAGANCWAEGSHTDSFGPLTYLPDGLGLLSGSVCPHYDSEPGRRSSYRAAVGTGALTAGWALEDGVGALFTDGLLTETVTRTPRASLYRVEPNDERGAAERALPCSLLVDRTAPGAG</sequence>
<name>C9Z7X1_STRSW</name>
<protein>
    <recommendedName>
        <fullName evidence="7">Peptidase E</fullName>
    </recommendedName>
</protein>
<dbReference type="RefSeq" id="WP_013006308.1">
    <property type="nucleotide sequence ID" value="NC_013929.1"/>
</dbReference>
<dbReference type="CDD" id="cd03146">
    <property type="entry name" value="GAT1_Peptidase_E"/>
    <property type="match status" value="1"/>
</dbReference>
<dbReference type="GO" id="GO:0006508">
    <property type="term" value="P:proteolysis"/>
    <property type="evidence" value="ECO:0007669"/>
    <property type="project" value="UniProtKB-KW"/>
</dbReference>
<dbReference type="InterPro" id="IPR005320">
    <property type="entry name" value="Peptidase_S51"/>
</dbReference>
<reference evidence="5 6" key="1">
    <citation type="journal article" date="2010" name="Mol. Plant Microbe Interact.">
        <title>Streptomyces scabies 87-22 contains a coronafacic acid-like biosynthetic cluster that contributes to plant-microbe interactions.</title>
        <authorList>
            <person name="Bignell D.R."/>
            <person name="Seipke R.F."/>
            <person name="Huguet-Tapia J.C."/>
            <person name="Chambers A.H."/>
            <person name="Parry R.J."/>
            <person name="Loria R."/>
        </authorList>
    </citation>
    <scope>NUCLEOTIDE SEQUENCE [LARGE SCALE GENOMIC DNA]</scope>
    <source>
        <strain evidence="5 6">87.22</strain>
    </source>
</reference>
<dbReference type="Pfam" id="PF03575">
    <property type="entry name" value="Peptidase_S51"/>
    <property type="match status" value="1"/>
</dbReference>
<dbReference type="GO" id="GO:0008236">
    <property type="term" value="F:serine-type peptidase activity"/>
    <property type="evidence" value="ECO:0007669"/>
    <property type="project" value="UniProtKB-KW"/>
</dbReference>
<dbReference type="AlphaFoldDB" id="C9Z7X1"/>
<evidence type="ECO:0000313" key="5">
    <source>
        <dbReference type="EMBL" id="CBG75874.1"/>
    </source>
</evidence>
<proteinExistence type="inferred from homology"/>
<dbReference type="eggNOG" id="COG3340">
    <property type="taxonomic scope" value="Bacteria"/>
</dbReference>
<dbReference type="HOGENOM" id="CLU_067063_0_0_11"/>
<accession>C9Z7X1</accession>
<evidence type="ECO:0000256" key="4">
    <source>
        <dbReference type="ARBA" id="ARBA00022825"/>
    </source>
</evidence>
<evidence type="ECO:0000256" key="1">
    <source>
        <dbReference type="ARBA" id="ARBA00006534"/>
    </source>
</evidence>
<keyword evidence="2" id="KW-0645">Protease</keyword>
<dbReference type="Gene3D" id="3.40.50.880">
    <property type="match status" value="1"/>
</dbReference>
<dbReference type="InterPro" id="IPR029062">
    <property type="entry name" value="Class_I_gatase-like"/>
</dbReference>
<gene>
    <name evidence="5" type="ordered locus">SCAB_89391</name>
</gene>
<evidence type="ECO:0000313" key="6">
    <source>
        <dbReference type="Proteomes" id="UP000001444"/>
    </source>
</evidence>
<dbReference type="GeneID" id="24307175"/>
<dbReference type="SUPFAM" id="SSF52317">
    <property type="entry name" value="Class I glutamine amidotransferase-like"/>
    <property type="match status" value="1"/>
</dbReference>
<evidence type="ECO:0000256" key="3">
    <source>
        <dbReference type="ARBA" id="ARBA00022801"/>
    </source>
</evidence>
<comment type="similarity">
    <text evidence="1">Belongs to the peptidase S51 family.</text>
</comment>